<dbReference type="PRINTS" id="PR01046">
    <property type="entry name" value="TRNASYNTHPRO"/>
</dbReference>
<evidence type="ECO:0000256" key="1">
    <source>
        <dbReference type="ARBA" id="ARBA00004496"/>
    </source>
</evidence>
<dbReference type="Pfam" id="PF00587">
    <property type="entry name" value="tRNA-synt_2b"/>
    <property type="match status" value="1"/>
</dbReference>
<dbReference type="GO" id="GO:0005524">
    <property type="term" value="F:ATP binding"/>
    <property type="evidence" value="ECO:0007669"/>
    <property type="project" value="UniProtKB-UniRule"/>
</dbReference>
<proteinExistence type="inferred from homology"/>
<accession>A0A0H4QI03</accession>
<dbReference type="GO" id="GO:0016740">
    <property type="term" value="F:transferase activity"/>
    <property type="evidence" value="ECO:0007669"/>
    <property type="project" value="UniProtKB-ARBA"/>
</dbReference>
<dbReference type="GO" id="GO:0140096">
    <property type="term" value="F:catalytic activity, acting on a protein"/>
    <property type="evidence" value="ECO:0007669"/>
    <property type="project" value="UniProtKB-ARBA"/>
</dbReference>
<sequence>MKQSRMYIPTLKQTPSDAEAISHQLMLRAGYIRQVAAGAYTFLPLAWSVIRKIEAKMRKEMENVDAVEMRMPAILPADLWKESGRYETYGDNLFKFKDRHDREFILGPTHEETFTSVVKENLNSYKKLPIVLYQMQAKYRDEDRPRNGLLRGREFYMKDAYSFTANKEQLDVIFNKMEVAYRNIFDAFGLNYRVIIGDAGAMGGTDSKEFSAIAGIGEDTIAYSDASDYSANLEMAASKIEKLPAEEHKQIEEVDTPNVHTIDALSQLLDVNSSRIMKAVAYMADEKPVLVMIRGDYQVNDIKLKNILGADFLNEATAEEVTDVFHSVPGFISPKGMDTTDITVIYDSSLEGLDNFVLGTNKADSHFINANFEDLGDEKPEFKDVRTVKEGEQSPDGKGTIKFTRGIEIGHIFKLGTKFSNALGANFLDENGKSQPIIMGSYGIGISRLLSAIIEQHNDENGIVWPVNLAPYQVHVVPIKYKDDVQKKLSDEIVDLLKNEGYDVLLDDRNERAGVKFADSDLIGMPIRITVGKKAADSIVELKLRKTGETIEVNKDELINSVKILLKNQE</sequence>
<evidence type="ECO:0000256" key="4">
    <source>
        <dbReference type="ARBA" id="ARBA00022598"/>
    </source>
</evidence>
<dbReference type="InterPro" id="IPR007214">
    <property type="entry name" value="YbaK/aa-tRNA-synth-assoc-dom"/>
</dbReference>
<dbReference type="KEGG" id="lgn:ABM34_03230"/>
<organism evidence="12 13">
    <name type="scientific">Companilactobacillus ginsenosidimutans</name>
    <dbReference type="NCBI Taxonomy" id="1007676"/>
    <lineage>
        <taxon>Bacteria</taxon>
        <taxon>Bacillati</taxon>
        <taxon>Bacillota</taxon>
        <taxon>Bacilli</taxon>
        <taxon>Lactobacillales</taxon>
        <taxon>Lactobacillaceae</taxon>
        <taxon>Companilactobacillus</taxon>
    </lineage>
</organism>
<dbReference type="AlphaFoldDB" id="A0A0H4QI03"/>
<gene>
    <name evidence="10" type="primary">proS</name>
    <name evidence="12" type="ORF">ABM34_03230</name>
</gene>
<evidence type="ECO:0000256" key="2">
    <source>
        <dbReference type="ARBA" id="ARBA00011738"/>
    </source>
</evidence>
<comment type="subunit">
    <text evidence="2 10">Homodimer.</text>
</comment>
<evidence type="ECO:0000256" key="6">
    <source>
        <dbReference type="ARBA" id="ARBA00022840"/>
    </source>
</evidence>
<dbReference type="Gene3D" id="3.30.930.10">
    <property type="entry name" value="Bira Bifunctional Protein, Domain 2"/>
    <property type="match status" value="2"/>
</dbReference>
<keyword evidence="4 10" id="KW-0436">Ligase</keyword>
<dbReference type="InterPro" id="IPR023717">
    <property type="entry name" value="Pro-tRNA-Synthase_IIa_type1"/>
</dbReference>
<keyword evidence="13" id="KW-1185">Reference proteome</keyword>
<dbReference type="PATRIC" id="fig|1007676.4.peg.668"/>
<dbReference type="InterPro" id="IPR004154">
    <property type="entry name" value="Anticodon-bd"/>
</dbReference>
<evidence type="ECO:0000256" key="7">
    <source>
        <dbReference type="ARBA" id="ARBA00022917"/>
    </source>
</evidence>
<dbReference type="OrthoDB" id="9809052at2"/>
<dbReference type="HAMAP" id="MF_01569">
    <property type="entry name" value="Pro_tRNA_synth_type1"/>
    <property type="match status" value="1"/>
</dbReference>
<evidence type="ECO:0000256" key="10">
    <source>
        <dbReference type="HAMAP-Rule" id="MF_01569"/>
    </source>
</evidence>
<evidence type="ECO:0000256" key="9">
    <source>
        <dbReference type="ARBA" id="ARBA00047671"/>
    </source>
</evidence>
<dbReference type="SUPFAM" id="SSF55826">
    <property type="entry name" value="YbaK/ProRS associated domain"/>
    <property type="match status" value="1"/>
</dbReference>
<dbReference type="Proteomes" id="UP000036106">
    <property type="component" value="Chromosome"/>
</dbReference>
<dbReference type="GO" id="GO:0002161">
    <property type="term" value="F:aminoacyl-tRNA deacylase activity"/>
    <property type="evidence" value="ECO:0007669"/>
    <property type="project" value="InterPro"/>
</dbReference>
<evidence type="ECO:0000256" key="5">
    <source>
        <dbReference type="ARBA" id="ARBA00022741"/>
    </source>
</evidence>
<keyword evidence="5 10" id="KW-0547">Nucleotide-binding</keyword>
<dbReference type="STRING" id="1007676.ABM34_03230"/>
<evidence type="ECO:0000256" key="8">
    <source>
        <dbReference type="ARBA" id="ARBA00023146"/>
    </source>
</evidence>
<evidence type="ECO:0000256" key="3">
    <source>
        <dbReference type="ARBA" id="ARBA00022490"/>
    </source>
</evidence>
<dbReference type="GO" id="GO:0006433">
    <property type="term" value="P:prolyl-tRNA aminoacylation"/>
    <property type="evidence" value="ECO:0007669"/>
    <property type="project" value="UniProtKB-UniRule"/>
</dbReference>
<dbReference type="NCBIfam" id="NF006625">
    <property type="entry name" value="PRK09194.1"/>
    <property type="match status" value="1"/>
</dbReference>
<reference evidence="13" key="1">
    <citation type="submission" date="2015-07" db="EMBL/GenBank/DDBJ databases">
        <title>Lactobacillus ginsenosidimutans/EMML 3141/ whole genome sequencing.</title>
        <authorList>
            <person name="Kim M.K."/>
            <person name="Im W.-T."/>
            <person name="Srinivasan S."/>
            <person name="Lee J.-J."/>
        </authorList>
    </citation>
    <scope>NUCLEOTIDE SEQUENCE [LARGE SCALE GENOMIC DNA]</scope>
    <source>
        <strain evidence="13">EMML 3041</strain>
    </source>
</reference>
<comment type="catalytic activity">
    <reaction evidence="9 10">
        <text>tRNA(Pro) + L-proline + ATP = L-prolyl-tRNA(Pro) + AMP + diphosphate</text>
        <dbReference type="Rhea" id="RHEA:14305"/>
        <dbReference type="Rhea" id="RHEA-COMP:9700"/>
        <dbReference type="Rhea" id="RHEA-COMP:9702"/>
        <dbReference type="ChEBI" id="CHEBI:30616"/>
        <dbReference type="ChEBI" id="CHEBI:33019"/>
        <dbReference type="ChEBI" id="CHEBI:60039"/>
        <dbReference type="ChEBI" id="CHEBI:78442"/>
        <dbReference type="ChEBI" id="CHEBI:78532"/>
        <dbReference type="ChEBI" id="CHEBI:456215"/>
        <dbReference type="EC" id="6.1.1.15"/>
    </reaction>
</comment>
<comment type="similarity">
    <text evidence="10">Belongs to the class-II aminoacyl-tRNA synthetase family. ProS type 1 subfamily.</text>
</comment>
<dbReference type="PANTHER" id="PTHR42753:SF2">
    <property type="entry name" value="PROLINE--TRNA LIGASE"/>
    <property type="match status" value="1"/>
</dbReference>
<dbReference type="InterPro" id="IPR002316">
    <property type="entry name" value="Pro-tRNA-ligase_IIa"/>
</dbReference>
<dbReference type="InterPro" id="IPR045864">
    <property type="entry name" value="aa-tRNA-synth_II/BPL/LPL"/>
</dbReference>
<dbReference type="GO" id="GO:0004827">
    <property type="term" value="F:proline-tRNA ligase activity"/>
    <property type="evidence" value="ECO:0007669"/>
    <property type="project" value="UniProtKB-UniRule"/>
</dbReference>
<dbReference type="InterPro" id="IPR036754">
    <property type="entry name" value="YbaK/aa-tRNA-synt-asso_dom_sf"/>
</dbReference>
<dbReference type="InterPro" id="IPR044140">
    <property type="entry name" value="ProRS_anticodon_short"/>
</dbReference>
<dbReference type="InterPro" id="IPR002314">
    <property type="entry name" value="aa-tRNA-synt_IIb"/>
</dbReference>
<feature type="domain" description="Aminoacyl-transfer RNA synthetases class-II family profile" evidence="11">
    <location>
        <begin position="33"/>
        <end position="466"/>
    </location>
</feature>
<dbReference type="SUPFAM" id="SSF55681">
    <property type="entry name" value="Class II aaRS and biotin synthetases"/>
    <property type="match status" value="1"/>
</dbReference>
<dbReference type="CDD" id="cd00861">
    <property type="entry name" value="ProRS_anticodon_short"/>
    <property type="match status" value="1"/>
</dbReference>
<dbReference type="InterPro" id="IPR004500">
    <property type="entry name" value="Pro-tRNA-synth_IIa_bac-type"/>
</dbReference>
<keyword evidence="8 10" id="KW-0030">Aminoacyl-tRNA synthetase</keyword>
<keyword evidence="6 10" id="KW-0067">ATP-binding</keyword>
<keyword evidence="7 10" id="KW-0648">Protein biosynthesis</keyword>
<dbReference type="InterPro" id="IPR050062">
    <property type="entry name" value="Pro-tRNA_synthetase"/>
</dbReference>
<dbReference type="RefSeq" id="WP_048703309.1">
    <property type="nucleotide sequence ID" value="NZ_CP012034.1"/>
</dbReference>
<dbReference type="NCBIfam" id="TIGR00409">
    <property type="entry name" value="proS_fam_II"/>
    <property type="match status" value="1"/>
</dbReference>
<dbReference type="EMBL" id="CP012034">
    <property type="protein sequence ID" value="AKP66666.1"/>
    <property type="molecule type" value="Genomic_DNA"/>
</dbReference>
<dbReference type="InterPro" id="IPR036621">
    <property type="entry name" value="Anticodon-bd_dom_sf"/>
</dbReference>
<evidence type="ECO:0000313" key="13">
    <source>
        <dbReference type="Proteomes" id="UP000036106"/>
    </source>
</evidence>
<dbReference type="InterPro" id="IPR006195">
    <property type="entry name" value="aa-tRNA-synth_II"/>
</dbReference>
<dbReference type="Pfam" id="PF04073">
    <property type="entry name" value="tRNA_edit"/>
    <property type="match status" value="1"/>
</dbReference>
<keyword evidence="3 10" id="KW-0963">Cytoplasm</keyword>
<dbReference type="EC" id="6.1.1.15" evidence="10"/>
<dbReference type="GO" id="GO:0005829">
    <property type="term" value="C:cytosol"/>
    <property type="evidence" value="ECO:0007669"/>
    <property type="project" value="TreeGrafter"/>
</dbReference>
<dbReference type="FunFam" id="3.40.50.800:FF:000011">
    <property type="entry name" value="Proline--tRNA ligase"/>
    <property type="match status" value="1"/>
</dbReference>
<dbReference type="Pfam" id="PF03129">
    <property type="entry name" value="HGTP_anticodon"/>
    <property type="match status" value="1"/>
</dbReference>
<comment type="domain">
    <text evidence="10">Consists of three domains: the N-terminal catalytic domain, the editing domain and the C-terminal anticodon-binding domain.</text>
</comment>
<evidence type="ECO:0000259" key="11">
    <source>
        <dbReference type="PROSITE" id="PS50862"/>
    </source>
</evidence>
<dbReference type="CDD" id="cd04334">
    <property type="entry name" value="ProRS-INS"/>
    <property type="match status" value="1"/>
</dbReference>
<comment type="function">
    <text evidence="10">Catalyzes the attachment of proline to tRNA(Pro) in a two-step reaction: proline is first activated by ATP to form Pro-AMP and then transferred to the acceptor end of tRNA(Pro). As ProRS can inadvertently accommodate and process non-cognate amino acids such as alanine and cysteine, to avoid such errors it has two additional distinct editing activities against alanine. One activity is designated as 'pretransfer' editing and involves the tRNA(Pro)-independent hydrolysis of activated Ala-AMP. The other activity is designated 'posttransfer' editing and involves deacylation of mischarged Ala-tRNA(Pro). The misacylated Cys-tRNA(Pro) is not edited by ProRS.</text>
</comment>
<protein>
    <recommendedName>
        <fullName evidence="10">Proline--tRNA ligase</fullName>
        <ecNumber evidence="10">6.1.1.15</ecNumber>
    </recommendedName>
    <alternativeName>
        <fullName evidence="10">Prolyl-tRNA synthetase</fullName>
        <shortName evidence="10">ProRS</shortName>
    </alternativeName>
</protein>
<dbReference type="PANTHER" id="PTHR42753">
    <property type="entry name" value="MITOCHONDRIAL RIBOSOME PROTEIN L39/PROLYL-TRNA LIGASE FAMILY MEMBER"/>
    <property type="match status" value="1"/>
</dbReference>
<evidence type="ECO:0000313" key="12">
    <source>
        <dbReference type="EMBL" id="AKP66666.1"/>
    </source>
</evidence>
<dbReference type="InterPro" id="IPR033730">
    <property type="entry name" value="ProRS_core_prok"/>
</dbReference>
<name>A0A0H4QI03_9LACO</name>
<dbReference type="SUPFAM" id="SSF52954">
    <property type="entry name" value="Class II aaRS ABD-related"/>
    <property type="match status" value="1"/>
</dbReference>
<comment type="subcellular location">
    <subcellularLocation>
        <location evidence="1 10">Cytoplasm</location>
    </subcellularLocation>
</comment>
<dbReference type="Gene3D" id="3.40.50.800">
    <property type="entry name" value="Anticodon-binding domain"/>
    <property type="match status" value="1"/>
</dbReference>
<dbReference type="CDD" id="cd00779">
    <property type="entry name" value="ProRS_core_prok"/>
    <property type="match status" value="1"/>
</dbReference>
<dbReference type="PROSITE" id="PS50862">
    <property type="entry name" value="AA_TRNA_LIGASE_II"/>
    <property type="match status" value="1"/>
</dbReference>